<proteinExistence type="predicted"/>
<gene>
    <name evidence="2" type="ORF">DB88DRAFT_338802</name>
</gene>
<dbReference type="Proteomes" id="UP001182556">
    <property type="component" value="Unassembled WGS sequence"/>
</dbReference>
<dbReference type="InterPro" id="IPR018849">
    <property type="entry name" value="Urb2/Npa2_C"/>
</dbReference>
<feature type="domain" description="Nucleolar 27S pre-rRNA processing Urb2/Npa2 C-terminal" evidence="1">
    <location>
        <begin position="967"/>
        <end position="1164"/>
    </location>
</feature>
<organism evidence="2 3">
    <name type="scientific">Papiliotrema laurentii</name>
    <name type="common">Cryptococcus laurentii</name>
    <dbReference type="NCBI Taxonomy" id="5418"/>
    <lineage>
        <taxon>Eukaryota</taxon>
        <taxon>Fungi</taxon>
        <taxon>Dikarya</taxon>
        <taxon>Basidiomycota</taxon>
        <taxon>Agaricomycotina</taxon>
        <taxon>Tremellomycetes</taxon>
        <taxon>Tremellales</taxon>
        <taxon>Rhynchogastremaceae</taxon>
        <taxon>Papiliotrema</taxon>
    </lineage>
</organism>
<accession>A0AAD9CWE4</accession>
<sequence>MSIAPIPPDYLASAHALIKALKASVDPPAPNWPVKLVIANQALSTDLYLPNKHQIIRDWIIDTWSRSRPESLLEPEFHDLLLRLPIEPVDISSLLVSYLRQATKSAAAPHAKAGVTFRALSRSSMVKPEAWSEAWSAMLAYLNQDNALSSDWYDFWTLICRVWRPENSLENRKKISSLILPSLPLLARARRAHTEIQVDDPVVFGTMMPTLETFAQIFTYLGQPNDSILHIIPSLVEFYVSFVTKERYRLFAQPSSSKISFDVFLADKIRQTILHALSLTLEYLQGGGWETRAAVWKHIVDWGGYLETDQAWRSLVQREAQLAASVLPSQESSRPSALTVLAHLETLDHEATNIGSEVIGWCIASPSTLLTESEALLAALGKYHRLTRTLPELIELLDDSCLSLLSTCGSFKPMRAVYDLIVSGAMFGGSMREAFHVSGKISEGLSATLLEKVTQRAEPTESKRQKLDSTSYLEAAMTGIRSRLISTLLFDSAELPTVTINHCVEHLRPHTIASDSKSRSAWAADVNLAAMLRLMELDTASTGIPDLDPGRELLDETRLQLVMYALTRTTKEDFASVLESSVDRLLASHLNESLWHLVSNHRLLSVLESRISPEHRSKLVVEIASSGQARHIFSAELLENPLIRASIDDSVGMLLGSDGPFGPGLAYLLPLASKDIQETAIRQQYLKQTAPPPALVMWTTQMFKTGQLLPLLSDSTLLNHMVRNLSRQECNGTNLLRCIFSITVRQTSKASISAITDALKGGDSSSQWLSAATVFFDSLKAARFSLDDATRGDIVQMVQEVSSLLRRKENTRSRLQYISAWRAIQSLNPSLGLEDSHAVVESLIGELASSSHWSRAELVELVRLVRLEAGSSAAPVVLKALSVVDTVDGLFLRELLEGAQAAEMEALLTTAITGLCRRPAWSIALLAAVIEVGREDINAVVRQHLSELLDVLVTRVEGYSQEISHDVMALLRRLIDRQPFALASRDIATLLDILVRIVSSQGQIGEPVNTIIALLRHRRETLIQHAALLVDVLRTILFAFKRADCRVAEAALMNRLLHNIANDRSKSGSAFHQAIVKHLPSLLVAFARIVATSRISTEVRRELKNGLFSICDLVTAGGRVSSRGREGEALGDSFGLGEGNGGEAERDVWADLWKEWAGKRYTGQG</sequence>
<dbReference type="AlphaFoldDB" id="A0AAD9CWE4"/>
<keyword evidence="3" id="KW-1185">Reference proteome</keyword>
<dbReference type="Pfam" id="PF10441">
    <property type="entry name" value="Urb2"/>
    <property type="match status" value="1"/>
</dbReference>
<comment type="caution">
    <text evidence="2">The sequence shown here is derived from an EMBL/GenBank/DDBJ whole genome shotgun (WGS) entry which is preliminary data.</text>
</comment>
<evidence type="ECO:0000259" key="1">
    <source>
        <dbReference type="Pfam" id="PF10441"/>
    </source>
</evidence>
<name>A0AAD9CWE4_PAPLA</name>
<protein>
    <recommendedName>
        <fullName evidence="1">Nucleolar 27S pre-rRNA processing Urb2/Npa2 C-terminal domain-containing protein</fullName>
    </recommendedName>
</protein>
<evidence type="ECO:0000313" key="3">
    <source>
        <dbReference type="Proteomes" id="UP001182556"/>
    </source>
</evidence>
<evidence type="ECO:0000313" key="2">
    <source>
        <dbReference type="EMBL" id="KAK1923194.1"/>
    </source>
</evidence>
<reference evidence="2" key="1">
    <citation type="submission" date="2023-02" db="EMBL/GenBank/DDBJ databases">
        <title>Identification and recombinant expression of a fungal hydrolase from Papiliotrema laurentii that hydrolyzes apple cutin and clears colloidal polyester polyurethane.</title>
        <authorList>
            <consortium name="DOE Joint Genome Institute"/>
            <person name="Roman V.A."/>
            <person name="Bojanowski C."/>
            <person name="Crable B.R."/>
            <person name="Wagner D.N."/>
            <person name="Hung C.S."/>
            <person name="Nadeau L.J."/>
            <person name="Schratz L."/>
            <person name="Haridas S."/>
            <person name="Pangilinan J."/>
            <person name="Lipzen A."/>
            <person name="Na H."/>
            <person name="Yan M."/>
            <person name="Ng V."/>
            <person name="Grigoriev I.V."/>
            <person name="Spatafora J.W."/>
            <person name="Barlow D."/>
            <person name="Biffinger J."/>
            <person name="Kelley-Loughnane N."/>
            <person name="Varaljay V.A."/>
            <person name="Crookes-Goodson W.J."/>
        </authorList>
    </citation>
    <scope>NUCLEOTIDE SEQUENCE</scope>
    <source>
        <strain evidence="2">5307AH</strain>
    </source>
</reference>
<dbReference type="EMBL" id="JAODAN010000007">
    <property type="protein sequence ID" value="KAK1923194.1"/>
    <property type="molecule type" value="Genomic_DNA"/>
</dbReference>